<protein>
    <recommendedName>
        <fullName evidence="4">P/Homo B domain-containing protein</fullName>
    </recommendedName>
</protein>
<gene>
    <name evidence="2" type="ORF">JOL79_18205</name>
</gene>
<evidence type="ECO:0000256" key="1">
    <source>
        <dbReference type="SAM" id="SignalP"/>
    </source>
</evidence>
<name>A0A940WKV3_9ACTN</name>
<dbReference type="RefSeq" id="WP_210157026.1">
    <property type="nucleotide sequence ID" value="NZ_JAFCNB010000009.1"/>
</dbReference>
<keyword evidence="3" id="KW-1185">Reference proteome</keyword>
<reference evidence="2" key="1">
    <citation type="submission" date="2021-02" db="EMBL/GenBank/DDBJ databases">
        <title>Draft genome sequence of Microbispora sp. RL4-1S isolated from rice leaves in Thailand.</title>
        <authorList>
            <person name="Muangham S."/>
            <person name="Duangmal K."/>
        </authorList>
    </citation>
    <scope>NUCLEOTIDE SEQUENCE</scope>
    <source>
        <strain evidence="2">RL4-1S</strain>
    </source>
</reference>
<keyword evidence="1" id="KW-0732">Signal</keyword>
<feature type="signal peptide" evidence="1">
    <location>
        <begin position="1"/>
        <end position="27"/>
    </location>
</feature>
<evidence type="ECO:0000313" key="2">
    <source>
        <dbReference type="EMBL" id="MBP2705752.1"/>
    </source>
</evidence>
<dbReference type="Proteomes" id="UP000674234">
    <property type="component" value="Unassembled WGS sequence"/>
</dbReference>
<feature type="chain" id="PRO_5037772714" description="P/Homo B domain-containing protein" evidence="1">
    <location>
        <begin position="28"/>
        <end position="347"/>
    </location>
</feature>
<organism evidence="2 3">
    <name type="scientific">Microbispora oryzae</name>
    <dbReference type="NCBI Taxonomy" id="2806554"/>
    <lineage>
        <taxon>Bacteria</taxon>
        <taxon>Bacillati</taxon>
        <taxon>Actinomycetota</taxon>
        <taxon>Actinomycetes</taxon>
        <taxon>Streptosporangiales</taxon>
        <taxon>Streptosporangiaceae</taxon>
        <taxon>Microbispora</taxon>
    </lineage>
</organism>
<proteinExistence type="predicted"/>
<dbReference type="AlphaFoldDB" id="A0A940WKV3"/>
<accession>A0A940WKV3</accession>
<evidence type="ECO:0008006" key="4">
    <source>
        <dbReference type="Google" id="ProtNLM"/>
    </source>
</evidence>
<dbReference type="EMBL" id="JAFCNB010000009">
    <property type="protein sequence ID" value="MBP2705752.1"/>
    <property type="molecule type" value="Genomic_DNA"/>
</dbReference>
<sequence length="347" mass="37304">MLKRITTAVLAAVVGTATLVAGPAAHADTAPSISHIDVSPSPVVVTGWAGTTATFAFVTTNPAQVSASIAPSGGSAKPLTLAPPQVGIPESTRWTATEKFGRSAPAGEWTLRIKAVNGSAVKEESRTFTVRQVWDTGIAGFGASPEPVRRGETLSLSGRLLADGLHGRRGLPDQKVYIEFKPAGGSHYTRVGYDYTNWRGEFSTGVRAWSTGWWRAEFAGSDTAGPSVSDTDQVDVVAPRPRPRHSTRFVSFDATPEPVKYGKYLSFRGALQVWDAGWEGYGNRRVTLWFKGSGGHWTYVKTTWTNSTGKLWTKTKAVRSGSWKFVFDGDGHAKGSSSKADSVRVKR</sequence>
<evidence type="ECO:0000313" key="3">
    <source>
        <dbReference type="Proteomes" id="UP000674234"/>
    </source>
</evidence>
<comment type="caution">
    <text evidence="2">The sequence shown here is derived from an EMBL/GenBank/DDBJ whole genome shotgun (WGS) entry which is preliminary data.</text>
</comment>